<organism evidence="1 2">
    <name type="scientific">Streptomyces mirabilis</name>
    <dbReference type="NCBI Taxonomy" id="68239"/>
    <lineage>
        <taxon>Bacteria</taxon>
        <taxon>Bacillati</taxon>
        <taxon>Actinomycetota</taxon>
        <taxon>Actinomycetes</taxon>
        <taxon>Kitasatosporales</taxon>
        <taxon>Streptomycetaceae</taxon>
        <taxon>Streptomyces</taxon>
    </lineage>
</organism>
<dbReference type="RefSeq" id="WP_266650066.1">
    <property type="nucleotide sequence ID" value="NZ_CP108478.1"/>
</dbReference>
<proteinExistence type="predicted"/>
<evidence type="ECO:0000313" key="1">
    <source>
        <dbReference type="EMBL" id="MDU9001782.1"/>
    </source>
</evidence>
<sequence>MASSDTDLIVHAAGPDEGLRLALEDLRIDRYLEAKRLLRATYGDWALRTSRSQVLAVGAANNKAIDSWYAEEPSDPDALMMRARVLTQRVLNAHRGGLSGRRLISAVNAAGAACKAAADRWPADPVPYVCFLALAQTDVDQRFPHHRAHWSPPPEKMLPPGPWMVLDRVNERDPLNREAYHRMLGVFHARGRGGLDFAQWVTTFAPEGSPLKLLPLYAYVETYRLQLEHRQTASVIAYWSTADKAHYARQGLYGWFAHADPRSYSLLDLHYLAYALTATGVGHATEVFEAIGPYMTTAPWALVTPNPQWWQSDFRSARRRALSVIGGRR</sequence>
<evidence type="ECO:0000313" key="2">
    <source>
        <dbReference type="Proteomes" id="UP001257627"/>
    </source>
</evidence>
<comment type="caution">
    <text evidence="1">The sequence shown here is derived from an EMBL/GenBank/DDBJ whole genome shotgun (WGS) entry which is preliminary data.</text>
</comment>
<gene>
    <name evidence="1" type="ORF">PU648_58225</name>
</gene>
<accession>A0ABU3V6I2</accession>
<name>A0ABU3V6I2_9ACTN</name>
<protein>
    <submittedName>
        <fullName evidence="1">Uncharacterized protein</fullName>
    </submittedName>
</protein>
<keyword evidence="2" id="KW-1185">Reference proteome</keyword>
<dbReference type="Proteomes" id="UP001257627">
    <property type="component" value="Unassembled WGS sequence"/>
</dbReference>
<reference evidence="1 2" key="1">
    <citation type="submission" date="2023-02" db="EMBL/GenBank/DDBJ databases">
        <authorList>
            <person name="Maleckis M."/>
        </authorList>
    </citation>
    <scope>NUCLEOTIDE SEQUENCE [LARGE SCALE GENOMIC DNA]</scope>
    <source>
        <strain evidence="1 2">P8-A2</strain>
    </source>
</reference>
<dbReference type="EMBL" id="JARAKF010000006">
    <property type="protein sequence ID" value="MDU9001782.1"/>
    <property type="molecule type" value="Genomic_DNA"/>
</dbReference>